<feature type="compositionally biased region" description="Basic and acidic residues" evidence="1">
    <location>
        <begin position="65"/>
        <end position="94"/>
    </location>
</feature>
<keyword evidence="3" id="KW-1185">Reference proteome</keyword>
<dbReference type="STRING" id="1141098.A0A1Y2DK66"/>
<feature type="region of interest" description="Disordered" evidence="1">
    <location>
        <begin position="1"/>
        <end position="94"/>
    </location>
</feature>
<sequence>MQGNDVNQSPLKGSEDAQPDRKPTSDSKSGSKSGSKSSAADRKKKKPHNQGGKYNFEDDPDLTEEEKAEKRRQEEHDRMEKAIRNQFEKEERMMGRKQGAGAIYGNTMTTLVDKASSRSVANEAALKPTKETVQFTDEKPFIYDPYPQYNRKEWQTSKRAEFVPCEGPDGRPVEDIRVFKGAPRDFPPPSFGSYEVLDIDSNLCFERETRLGQYGYANSRNTKLSGDWDLINWGQLQELCVKKNKARFDMRGSPNPFIDSTYGQFDYGLSTADKTNNNDELRRRKKEEKPSGQRYENSRNVEKEQRTAVLIRTYTGHDYTENDKQVIRSMVSELSLRTGGQYQVFLFVHVKDTDILIWDDEDTYQYILHASVPPEFADMAILWNDDAVRSVYTKLDEHTSSVHVAQWLSVQKFSQEFPEFDFVWNWELDSRVIGHHFDFLEKLVKFAKKQPRRGLWERSDRYYIPSIHGDYDTDFRKNVESHAVNGSVWGPPDLPFIKPIGPKPPVKKPEDDDYEWGVGEEADVITLAPIFNPINSSWIGWFDVWGYNDTSHVSLDVPRRATIITQSRVSKRLLDIMHVENLRGNHVSSEMTTQTVALLHGLKAVYAPMPIFFDRPWDGKSLAKWFNGGPNGESGSNGSAMGWGREGRFLGSTWYFRAVPPQRLYLNWMGYEDTNMGGTMWEREYGRPCLPAMILHPIKDVEETPVGYVSKSELPYA</sequence>
<evidence type="ECO:0000256" key="1">
    <source>
        <dbReference type="SAM" id="MobiDB-lite"/>
    </source>
</evidence>
<dbReference type="PANTHER" id="PTHR36205:SF2">
    <property type="entry name" value="MAJOR FACILITATOR SUPERFAMILY TRANSPORTER"/>
    <property type="match status" value="1"/>
</dbReference>
<dbReference type="EMBL" id="MCFJ01000013">
    <property type="protein sequence ID" value="ORY59623.1"/>
    <property type="molecule type" value="Genomic_DNA"/>
</dbReference>
<dbReference type="OrthoDB" id="3353407at2759"/>
<protein>
    <submittedName>
        <fullName evidence="2">Uncharacterized protein</fullName>
    </submittedName>
</protein>
<dbReference type="RefSeq" id="XP_040712197.1">
    <property type="nucleotide sequence ID" value="XM_040856620.1"/>
</dbReference>
<dbReference type="InParanoid" id="A0A1Y2DK66"/>
<gene>
    <name evidence="2" type="ORF">BCR38DRAFT_351067</name>
</gene>
<reference evidence="2 3" key="1">
    <citation type="submission" date="2016-07" db="EMBL/GenBank/DDBJ databases">
        <title>Pervasive Adenine N6-methylation of Active Genes in Fungi.</title>
        <authorList>
            <consortium name="DOE Joint Genome Institute"/>
            <person name="Mondo S.J."/>
            <person name="Dannebaum R.O."/>
            <person name="Kuo R.C."/>
            <person name="Labutti K."/>
            <person name="Haridas S."/>
            <person name="Kuo A."/>
            <person name="Salamov A."/>
            <person name="Ahrendt S.R."/>
            <person name="Lipzen A."/>
            <person name="Sullivan W."/>
            <person name="Andreopoulos W.B."/>
            <person name="Clum A."/>
            <person name="Lindquist E."/>
            <person name="Daum C."/>
            <person name="Ramamoorthy G.K."/>
            <person name="Gryganskyi A."/>
            <person name="Culley D."/>
            <person name="Magnuson J.K."/>
            <person name="James T.Y."/>
            <person name="O'Malley M.A."/>
            <person name="Stajich J.E."/>
            <person name="Spatafora J.W."/>
            <person name="Visel A."/>
            <person name="Grigoriev I.V."/>
        </authorList>
    </citation>
    <scope>NUCLEOTIDE SEQUENCE [LARGE SCALE GENOMIC DNA]</scope>
    <source>
        <strain evidence="2 3">CBS 129021</strain>
    </source>
</reference>
<dbReference type="InterPro" id="IPR021822">
    <property type="entry name" value="DUF3405"/>
</dbReference>
<name>A0A1Y2DK66_9PEZI</name>
<dbReference type="PANTHER" id="PTHR36205">
    <property type="entry name" value="CHROMOSOME 19, WHOLE GENOME SHOTGUN SEQUENCE"/>
    <property type="match status" value="1"/>
</dbReference>
<evidence type="ECO:0000313" key="2">
    <source>
        <dbReference type="EMBL" id="ORY59623.1"/>
    </source>
</evidence>
<feature type="compositionally biased region" description="Polar residues" evidence="1">
    <location>
        <begin position="1"/>
        <end position="11"/>
    </location>
</feature>
<dbReference type="Pfam" id="PF11885">
    <property type="entry name" value="DUF3405"/>
    <property type="match status" value="1"/>
</dbReference>
<proteinExistence type="predicted"/>
<feature type="compositionally biased region" description="Basic and acidic residues" evidence="1">
    <location>
        <begin position="13"/>
        <end position="25"/>
    </location>
</feature>
<feature type="region of interest" description="Disordered" evidence="1">
    <location>
        <begin position="282"/>
        <end position="303"/>
    </location>
</feature>
<accession>A0A1Y2DK66</accession>
<dbReference type="GeneID" id="63772832"/>
<comment type="caution">
    <text evidence="2">The sequence shown here is derived from an EMBL/GenBank/DDBJ whole genome shotgun (WGS) entry which is preliminary data.</text>
</comment>
<dbReference type="Proteomes" id="UP000193689">
    <property type="component" value="Unassembled WGS sequence"/>
</dbReference>
<evidence type="ECO:0000313" key="3">
    <source>
        <dbReference type="Proteomes" id="UP000193689"/>
    </source>
</evidence>
<dbReference type="AlphaFoldDB" id="A0A1Y2DK66"/>
<organism evidence="2 3">
    <name type="scientific">Pseudomassariella vexata</name>
    <dbReference type="NCBI Taxonomy" id="1141098"/>
    <lineage>
        <taxon>Eukaryota</taxon>
        <taxon>Fungi</taxon>
        <taxon>Dikarya</taxon>
        <taxon>Ascomycota</taxon>
        <taxon>Pezizomycotina</taxon>
        <taxon>Sordariomycetes</taxon>
        <taxon>Xylariomycetidae</taxon>
        <taxon>Amphisphaeriales</taxon>
        <taxon>Pseudomassariaceae</taxon>
        <taxon>Pseudomassariella</taxon>
    </lineage>
</organism>
<feature type="compositionally biased region" description="Low complexity" evidence="1">
    <location>
        <begin position="26"/>
        <end position="38"/>
    </location>
</feature>